<evidence type="ECO:0000313" key="5">
    <source>
        <dbReference type="EMBL" id="OQW51260.1"/>
    </source>
</evidence>
<comment type="caution">
    <text evidence="5">The sequence shown here is derived from an EMBL/GenBank/DDBJ whole genome shotgun (WGS) entry which is preliminary data.</text>
</comment>
<dbReference type="SMART" id="SM00344">
    <property type="entry name" value="HTH_ASNC"/>
    <property type="match status" value="1"/>
</dbReference>
<evidence type="ECO:0000256" key="3">
    <source>
        <dbReference type="ARBA" id="ARBA00023163"/>
    </source>
</evidence>
<dbReference type="PROSITE" id="PS00519">
    <property type="entry name" value="HTH_ASNC_1"/>
    <property type="match status" value="1"/>
</dbReference>
<protein>
    <submittedName>
        <fullName evidence="5">ArsR family transcriptional regulator</fullName>
    </submittedName>
</protein>
<dbReference type="SUPFAM" id="SSF54909">
    <property type="entry name" value="Dimeric alpha+beta barrel"/>
    <property type="match status" value="1"/>
</dbReference>
<dbReference type="InterPro" id="IPR000485">
    <property type="entry name" value="AsnC-type_HTH_dom"/>
</dbReference>
<accession>A0A1W9HUX6</accession>
<dbReference type="STRING" id="1827387.A4S15_11805"/>
<dbReference type="InterPro" id="IPR019885">
    <property type="entry name" value="Tscrpt_reg_HTH_AsnC-type_CS"/>
</dbReference>
<feature type="domain" description="HTH asnC-type" evidence="4">
    <location>
        <begin position="5"/>
        <end position="66"/>
    </location>
</feature>
<dbReference type="PANTHER" id="PTHR30154:SF34">
    <property type="entry name" value="TRANSCRIPTIONAL REGULATOR AZLB"/>
    <property type="match status" value="1"/>
</dbReference>
<reference evidence="5 6" key="1">
    <citation type="journal article" date="2017" name="Water Res.">
        <title>Comammox in drinking water systems.</title>
        <authorList>
            <person name="Wang Y."/>
            <person name="Ma L."/>
            <person name="Mao Y."/>
            <person name="Jiang X."/>
            <person name="Xia Y."/>
            <person name="Yu K."/>
            <person name="Li B."/>
            <person name="Zhang T."/>
        </authorList>
    </citation>
    <scope>NUCLEOTIDE SEQUENCE [LARGE SCALE GENOMIC DNA]</scope>
    <source>
        <strain evidence="5">SG_bin8</strain>
    </source>
</reference>
<dbReference type="InterPro" id="IPR019887">
    <property type="entry name" value="Tscrpt_reg_AsnC/Lrp_C"/>
</dbReference>
<name>A0A1W9HUX6_9HYPH</name>
<dbReference type="GO" id="GO:0043200">
    <property type="term" value="P:response to amino acid"/>
    <property type="evidence" value="ECO:0007669"/>
    <property type="project" value="TreeGrafter"/>
</dbReference>
<dbReference type="GO" id="GO:0043565">
    <property type="term" value="F:sequence-specific DNA binding"/>
    <property type="evidence" value="ECO:0007669"/>
    <property type="project" value="InterPro"/>
</dbReference>
<evidence type="ECO:0000256" key="2">
    <source>
        <dbReference type="ARBA" id="ARBA00023125"/>
    </source>
</evidence>
<evidence type="ECO:0000313" key="6">
    <source>
        <dbReference type="Proteomes" id="UP000192872"/>
    </source>
</evidence>
<dbReference type="FunFam" id="1.10.10.10:FF:000186">
    <property type="entry name" value="AsnC family transcriptional regulator"/>
    <property type="match status" value="1"/>
</dbReference>
<dbReference type="CDD" id="cd00090">
    <property type="entry name" value="HTH_ARSR"/>
    <property type="match status" value="1"/>
</dbReference>
<evidence type="ECO:0000259" key="4">
    <source>
        <dbReference type="PROSITE" id="PS50956"/>
    </source>
</evidence>
<keyword evidence="2" id="KW-0238">DNA-binding</keyword>
<dbReference type="InterPro" id="IPR036388">
    <property type="entry name" value="WH-like_DNA-bd_sf"/>
</dbReference>
<dbReference type="InterPro" id="IPR011991">
    <property type="entry name" value="ArsR-like_HTH"/>
</dbReference>
<dbReference type="Proteomes" id="UP000192872">
    <property type="component" value="Unassembled WGS sequence"/>
</dbReference>
<dbReference type="Pfam" id="PF01037">
    <property type="entry name" value="AsnC_trans_reg"/>
    <property type="match status" value="1"/>
</dbReference>
<sequence>MIAQLDAIDWKILALLQSEGRMTNVELARRVGISPPPCLRRVRGLEEAGLITGYRALLDIKRLGCEVLAFAMVGLHSQADHDLKAFEAQVQAWSVVRECIMLSGEADFILKCVAHDLSSFQNFIINDLTRTPNVAHVKTMLAIRVTKDEAMMPINAAGR</sequence>
<dbReference type="EMBL" id="LWDL01000020">
    <property type="protein sequence ID" value="OQW51260.1"/>
    <property type="molecule type" value="Genomic_DNA"/>
</dbReference>
<dbReference type="Gene3D" id="1.10.10.10">
    <property type="entry name" value="Winged helix-like DNA-binding domain superfamily/Winged helix DNA-binding domain"/>
    <property type="match status" value="1"/>
</dbReference>
<dbReference type="InterPro" id="IPR036390">
    <property type="entry name" value="WH_DNA-bd_sf"/>
</dbReference>
<dbReference type="PROSITE" id="PS50956">
    <property type="entry name" value="HTH_ASNC_2"/>
    <property type="match status" value="1"/>
</dbReference>
<dbReference type="InterPro" id="IPR011008">
    <property type="entry name" value="Dimeric_a/b-barrel"/>
</dbReference>
<keyword evidence="1" id="KW-0805">Transcription regulation</keyword>
<dbReference type="Gene3D" id="3.30.70.920">
    <property type="match status" value="1"/>
</dbReference>
<gene>
    <name evidence="5" type="ORF">A4S15_11805</name>
</gene>
<dbReference type="AlphaFoldDB" id="A0A1W9HUX6"/>
<dbReference type="InterPro" id="IPR019888">
    <property type="entry name" value="Tscrpt_reg_AsnC-like"/>
</dbReference>
<dbReference type="SUPFAM" id="SSF46785">
    <property type="entry name" value="Winged helix' DNA-binding domain"/>
    <property type="match status" value="1"/>
</dbReference>
<dbReference type="Pfam" id="PF13412">
    <property type="entry name" value="HTH_24"/>
    <property type="match status" value="1"/>
</dbReference>
<dbReference type="GO" id="GO:0006355">
    <property type="term" value="P:regulation of DNA-templated transcription"/>
    <property type="evidence" value="ECO:0007669"/>
    <property type="project" value="UniProtKB-ARBA"/>
</dbReference>
<keyword evidence="3" id="KW-0804">Transcription</keyword>
<evidence type="ECO:0000256" key="1">
    <source>
        <dbReference type="ARBA" id="ARBA00023015"/>
    </source>
</evidence>
<organism evidence="5 6">
    <name type="scientific">Candidatus Raskinella chloraquaticus</name>
    <dbReference type="NCBI Taxonomy" id="1951219"/>
    <lineage>
        <taxon>Bacteria</taxon>
        <taxon>Pseudomonadati</taxon>
        <taxon>Pseudomonadota</taxon>
        <taxon>Alphaproteobacteria</taxon>
        <taxon>Hyphomicrobiales</taxon>
        <taxon>Phreatobacteraceae</taxon>
        <taxon>Candidatus Raskinella</taxon>
    </lineage>
</organism>
<dbReference type="GO" id="GO:0005829">
    <property type="term" value="C:cytosol"/>
    <property type="evidence" value="ECO:0007669"/>
    <property type="project" value="TreeGrafter"/>
</dbReference>
<dbReference type="RefSeq" id="WP_376800517.1">
    <property type="nucleotide sequence ID" value="NZ_DBNB01000002.1"/>
</dbReference>
<proteinExistence type="predicted"/>
<dbReference type="PRINTS" id="PR00033">
    <property type="entry name" value="HTHASNC"/>
</dbReference>
<dbReference type="PANTHER" id="PTHR30154">
    <property type="entry name" value="LEUCINE-RESPONSIVE REGULATORY PROTEIN"/>
    <property type="match status" value="1"/>
</dbReference>